<dbReference type="Proteomes" id="UP000442707">
    <property type="component" value="Unassembled WGS sequence"/>
</dbReference>
<feature type="region of interest" description="Disordered" evidence="1">
    <location>
        <begin position="34"/>
        <end position="61"/>
    </location>
</feature>
<feature type="chain" id="PRO_5039109028" description="Lipoprotein" evidence="2">
    <location>
        <begin position="24"/>
        <end position="284"/>
    </location>
</feature>
<feature type="signal peptide" evidence="2">
    <location>
        <begin position="1"/>
        <end position="23"/>
    </location>
</feature>
<evidence type="ECO:0000313" key="4">
    <source>
        <dbReference type="Proteomes" id="UP000442707"/>
    </source>
</evidence>
<proteinExistence type="predicted"/>
<evidence type="ECO:0000256" key="1">
    <source>
        <dbReference type="SAM" id="MobiDB-lite"/>
    </source>
</evidence>
<feature type="region of interest" description="Disordered" evidence="1">
    <location>
        <begin position="265"/>
        <end position="284"/>
    </location>
</feature>
<keyword evidence="4" id="KW-1185">Reference proteome</keyword>
<dbReference type="AlphaFoldDB" id="A0A6H9USU1"/>
<protein>
    <recommendedName>
        <fullName evidence="5">Lipoprotein</fullName>
    </recommendedName>
</protein>
<dbReference type="EMBL" id="VZRB01000031">
    <property type="protein sequence ID" value="KAB1141538.1"/>
    <property type="molecule type" value="Genomic_DNA"/>
</dbReference>
<organism evidence="3 4">
    <name type="scientific">Streptomyces luteolifulvus</name>
    <dbReference type="NCBI Taxonomy" id="2615112"/>
    <lineage>
        <taxon>Bacteria</taxon>
        <taxon>Bacillati</taxon>
        <taxon>Actinomycetota</taxon>
        <taxon>Actinomycetes</taxon>
        <taxon>Kitasatosporales</taxon>
        <taxon>Streptomycetaceae</taxon>
        <taxon>Streptomyces</taxon>
    </lineage>
</organism>
<gene>
    <name evidence="3" type="ORF">F7R91_32410</name>
</gene>
<evidence type="ECO:0000313" key="3">
    <source>
        <dbReference type="EMBL" id="KAB1141538.1"/>
    </source>
</evidence>
<evidence type="ECO:0000256" key="2">
    <source>
        <dbReference type="SAM" id="SignalP"/>
    </source>
</evidence>
<accession>A0A6H9USU1</accession>
<name>A0A6H9USU1_9ACTN</name>
<comment type="caution">
    <text evidence="3">The sequence shown here is derived from an EMBL/GenBank/DDBJ whole genome shotgun (WGS) entry which is preliminary data.</text>
</comment>
<keyword evidence="2" id="KW-0732">Signal</keyword>
<sequence length="284" mass="28753">MGGTLIARLLASALAAGALLTTAACSDGGDGGPAALEGSASPVAGESRAAKPLTGKTPSPSGAFTSAGGALTAAGAQAALITEADIEDDWSVSKDAASWHESLLVGTVDVSDFVTGKSDAADCQKLMDSLYDDDLLGKPSGASALTGFQQGDARLLYQVAAYDKSSLDSSFDWLKSLPAECDGFTMTDGPDQRTVEVIETSVPDEGDARQGLRVTVQGTADGEPATLTLDVGAVRVGTDAITVTSGGLSGDENTSFQQAFKEGTERLEDVLKGKTPSPDPGEVD</sequence>
<evidence type="ECO:0008006" key="5">
    <source>
        <dbReference type="Google" id="ProtNLM"/>
    </source>
</evidence>
<reference evidence="3 4" key="1">
    <citation type="submission" date="2019-09" db="EMBL/GenBank/DDBJ databases">
        <title>Screening of Novel Bioactive Compounds from Soil-Associated.</title>
        <authorList>
            <person name="Zhao S."/>
        </authorList>
    </citation>
    <scope>NUCLEOTIDE SEQUENCE [LARGE SCALE GENOMIC DNA]</scope>
    <source>
        <strain evidence="3 4">HIT-DPA4</strain>
    </source>
</reference>